<sequence>MEALTSWQRQVLHSSLASLAPDDIFNVDKTGLFWKALSNKTMALESVKLATVRNCFKKSGFVISLKT</sequence>
<dbReference type="AlphaFoldDB" id="A0A914CAX2"/>
<dbReference type="Proteomes" id="UP000887540">
    <property type="component" value="Unplaced"/>
</dbReference>
<evidence type="ECO:0000313" key="1">
    <source>
        <dbReference type="Proteomes" id="UP000887540"/>
    </source>
</evidence>
<accession>A0A914CAX2</accession>
<reference evidence="2" key="1">
    <citation type="submission" date="2022-11" db="UniProtKB">
        <authorList>
            <consortium name="WormBaseParasite"/>
        </authorList>
    </citation>
    <scope>IDENTIFICATION</scope>
</reference>
<name>A0A914CAX2_9BILA</name>
<dbReference type="WBParaSite" id="ACRNAN_Path_72.g261.t1">
    <property type="protein sequence ID" value="ACRNAN_Path_72.g261.t1"/>
    <property type="gene ID" value="ACRNAN_Path_72.g261"/>
</dbReference>
<keyword evidence="1" id="KW-1185">Reference proteome</keyword>
<organism evidence="1 2">
    <name type="scientific">Acrobeloides nanus</name>
    <dbReference type="NCBI Taxonomy" id="290746"/>
    <lineage>
        <taxon>Eukaryota</taxon>
        <taxon>Metazoa</taxon>
        <taxon>Ecdysozoa</taxon>
        <taxon>Nematoda</taxon>
        <taxon>Chromadorea</taxon>
        <taxon>Rhabditida</taxon>
        <taxon>Tylenchina</taxon>
        <taxon>Cephalobomorpha</taxon>
        <taxon>Cephaloboidea</taxon>
        <taxon>Cephalobidae</taxon>
        <taxon>Acrobeloides</taxon>
    </lineage>
</organism>
<evidence type="ECO:0000313" key="2">
    <source>
        <dbReference type="WBParaSite" id="ACRNAN_Path_72.g261.t1"/>
    </source>
</evidence>
<proteinExistence type="predicted"/>
<protein>
    <submittedName>
        <fullName evidence="2">Transposase</fullName>
    </submittedName>
</protein>